<dbReference type="EMBL" id="GEDV01012635">
    <property type="protein sequence ID" value="JAP75922.1"/>
    <property type="molecule type" value="Transcribed_RNA"/>
</dbReference>
<organism evidence="1">
    <name type="scientific">Rhipicephalus appendiculatus</name>
    <name type="common">Brown ear tick</name>
    <dbReference type="NCBI Taxonomy" id="34631"/>
    <lineage>
        <taxon>Eukaryota</taxon>
        <taxon>Metazoa</taxon>
        <taxon>Ecdysozoa</taxon>
        <taxon>Arthropoda</taxon>
        <taxon>Chelicerata</taxon>
        <taxon>Arachnida</taxon>
        <taxon>Acari</taxon>
        <taxon>Parasitiformes</taxon>
        <taxon>Ixodida</taxon>
        <taxon>Ixodoidea</taxon>
        <taxon>Ixodidae</taxon>
        <taxon>Rhipicephalinae</taxon>
        <taxon>Rhipicephalus</taxon>
        <taxon>Rhipicephalus</taxon>
    </lineage>
</organism>
<proteinExistence type="predicted"/>
<protein>
    <submittedName>
        <fullName evidence="1">Uncharacterized protein</fullName>
    </submittedName>
</protein>
<sequence length="145" mass="16828">MLACSQTHLVKIKPSMNIMFSCGLNMYATTSLAKMLYPPIKNSCFRAYLALQRYLNKYPATILQRLCKMVLFSFGNFLTLLVHYLHFCLFRISNEICVEFCLCHYIRIYQTRVAPTALLHEVHVGCCYSAQFARYSCTNRAELKL</sequence>
<evidence type="ECO:0000313" key="1">
    <source>
        <dbReference type="EMBL" id="JAP75922.1"/>
    </source>
</evidence>
<dbReference type="AlphaFoldDB" id="A0A131YBS4"/>
<reference evidence="1" key="1">
    <citation type="journal article" date="2016" name="Ticks Tick Borne Dis.">
        <title>De novo assembly and annotation of the salivary gland transcriptome of Rhipicephalus appendiculatus male and female ticks during blood feeding.</title>
        <authorList>
            <person name="de Castro M.H."/>
            <person name="de Klerk D."/>
            <person name="Pienaar R."/>
            <person name="Latif A.A."/>
            <person name="Rees D.J."/>
            <person name="Mans B.J."/>
        </authorList>
    </citation>
    <scope>NUCLEOTIDE SEQUENCE</scope>
    <source>
        <tissue evidence="1">Salivary glands</tissue>
    </source>
</reference>
<name>A0A131YBS4_RHIAP</name>
<accession>A0A131YBS4</accession>